<dbReference type="Proteomes" id="UP000020766">
    <property type="component" value="Unassembled WGS sequence"/>
</dbReference>
<keyword evidence="2" id="KW-1185">Reference proteome</keyword>
<organism evidence="1 2">
    <name type="scientific">Comamonas aquatica DA1877</name>
    <dbReference type="NCBI Taxonomy" id="1457173"/>
    <lineage>
        <taxon>Bacteria</taxon>
        <taxon>Pseudomonadati</taxon>
        <taxon>Pseudomonadota</taxon>
        <taxon>Betaproteobacteria</taxon>
        <taxon>Burkholderiales</taxon>
        <taxon>Comamonadaceae</taxon>
        <taxon>Comamonas</taxon>
    </lineage>
</organism>
<dbReference type="EMBL" id="JBOK01000039">
    <property type="protein sequence ID" value="EXU78500.1"/>
    <property type="molecule type" value="Genomic_DNA"/>
</dbReference>
<dbReference type="AlphaFoldDB" id="A0A014NXA8"/>
<sequence length="67" mass="6861">MTALNSSVIDSKAYVFRSTRLVPAASVGVAMPVAIGAECAASGRAVEGMGVMEFMVSSPGVVRVQRS</sequence>
<protein>
    <submittedName>
        <fullName evidence="1">Uncharacterized protein</fullName>
    </submittedName>
</protein>
<evidence type="ECO:0000313" key="2">
    <source>
        <dbReference type="Proteomes" id="UP000020766"/>
    </source>
</evidence>
<gene>
    <name evidence="1" type="ORF">AX13_12525</name>
</gene>
<accession>A0A014NXA8</accession>
<comment type="caution">
    <text evidence="1">The sequence shown here is derived from an EMBL/GenBank/DDBJ whole genome shotgun (WGS) entry which is preliminary data.</text>
</comment>
<name>A0A014NXA8_9BURK</name>
<evidence type="ECO:0000313" key="1">
    <source>
        <dbReference type="EMBL" id="EXU78500.1"/>
    </source>
</evidence>
<reference evidence="1 2" key="1">
    <citation type="submission" date="2014-01" db="EMBL/GenBank/DDBJ databases">
        <title>Interspecies Systems Biology Uncovers Metabolites Affecting C. elegans Gene Expression and Life History Traits.</title>
        <authorList>
            <person name="Watson E."/>
            <person name="Macneil L.T."/>
            <person name="Ritter A.D."/>
            <person name="Yilmaz L.S."/>
            <person name="Rosebrock A.P."/>
            <person name="Caudy A.A."/>
            <person name="Walhout A.J."/>
        </authorList>
    </citation>
    <scope>NUCLEOTIDE SEQUENCE [LARGE SCALE GENOMIC DNA]</scope>
    <source>
        <strain evidence="1 2">DA1877</strain>
    </source>
</reference>
<proteinExistence type="predicted"/>